<keyword evidence="3 5" id="KW-0807">Transducer</keyword>
<dbReference type="InterPro" id="IPR039379">
    <property type="entry name" value="Protoglobin_sensor_dom"/>
</dbReference>
<sequence length="446" mass="47969">MTTDSIAGIKSQLDFYKIDSQTVSTLSNLWSTVEKQLPAILSSFYAHVQSDPKLKAKVSGKVENLKAAQANHWEMLFTSGFDEHYVERVDKIGRAHVYTDLQPDWYIGGYSFILEELTKILTSKMRFSPARLARSLVALQKAVLFDMGQAVAAYERHYEEERAARTGQLESAIDRFEQTISKRMELTGDVGTQVENSARTLQETSQQSKMAAEAASEAADSTSSDVQSGAAAVEEMSANVSEIGLQVSRSAEAARTVSEDAERTNKTVLGLQNATNEIGAVTELISAIAEQTNLLALNATIEAARAGDAGRGFAVVASEVKDLASQTGQATDEIASKINAIQSETRRCVDEISTISQRIEEVSATATAIAEAVDQQSAATNEISQSIQSASQNASGISRQLNNILATTESSKQAVATSTSAATALNQHSEAMSEEISQFFSNIRGV</sequence>
<dbReference type="SUPFAM" id="SSF46458">
    <property type="entry name" value="Globin-like"/>
    <property type="match status" value="1"/>
</dbReference>
<dbReference type="SMART" id="SM00283">
    <property type="entry name" value="MA"/>
    <property type="match status" value="1"/>
</dbReference>
<dbReference type="AlphaFoldDB" id="A0A166AU80"/>
<feature type="domain" description="Methyl-accepting transducer" evidence="7">
    <location>
        <begin position="190"/>
        <end position="426"/>
    </location>
</feature>
<evidence type="ECO:0000313" key="10">
    <source>
        <dbReference type="Proteomes" id="UP000076577"/>
    </source>
</evidence>
<dbReference type="GO" id="GO:0007165">
    <property type="term" value="P:signal transduction"/>
    <property type="evidence" value="ECO:0007669"/>
    <property type="project" value="UniProtKB-KW"/>
</dbReference>
<dbReference type="PRINTS" id="PR00260">
    <property type="entry name" value="CHEMTRNSDUCR"/>
</dbReference>
<dbReference type="Gene3D" id="1.10.490.10">
    <property type="entry name" value="Globins"/>
    <property type="match status" value="1"/>
</dbReference>
<dbReference type="SUPFAM" id="SSF58104">
    <property type="entry name" value="Methyl-accepting chemotaxis protein (MCP) signaling domain"/>
    <property type="match status" value="1"/>
</dbReference>
<evidence type="ECO:0000259" key="7">
    <source>
        <dbReference type="PROSITE" id="PS50111"/>
    </source>
</evidence>
<dbReference type="InterPro" id="IPR004090">
    <property type="entry name" value="Chemotax_Me-accpt_rcpt"/>
</dbReference>
<feature type="domain" description="T-SNARE coiled-coil homology" evidence="8">
    <location>
        <begin position="342"/>
        <end position="404"/>
    </location>
</feature>
<dbReference type="Pfam" id="PF00015">
    <property type="entry name" value="MCPsignal"/>
    <property type="match status" value="1"/>
</dbReference>
<dbReference type="GO" id="GO:0020037">
    <property type="term" value="F:heme binding"/>
    <property type="evidence" value="ECO:0007669"/>
    <property type="project" value="InterPro"/>
</dbReference>
<comment type="caution">
    <text evidence="9">The sequence shown here is derived from an EMBL/GenBank/DDBJ whole genome shotgun (WGS) entry which is preliminary data.</text>
</comment>
<keyword evidence="2" id="KW-1003">Cell membrane</keyword>
<dbReference type="Proteomes" id="UP000076577">
    <property type="component" value="Unassembled WGS sequence"/>
</dbReference>
<dbReference type="GO" id="GO:0019825">
    <property type="term" value="F:oxygen binding"/>
    <property type="evidence" value="ECO:0007669"/>
    <property type="project" value="InterPro"/>
</dbReference>
<dbReference type="PANTHER" id="PTHR32089">
    <property type="entry name" value="METHYL-ACCEPTING CHEMOTAXIS PROTEIN MCPB"/>
    <property type="match status" value="1"/>
</dbReference>
<dbReference type="Pfam" id="PF11563">
    <property type="entry name" value="Protoglobin"/>
    <property type="match status" value="1"/>
</dbReference>
<dbReference type="PROSITE" id="PS50192">
    <property type="entry name" value="T_SNARE"/>
    <property type="match status" value="1"/>
</dbReference>
<keyword evidence="2" id="KW-0997">Cell inner membrane</keyword>
<protein>
    <submittedName>
        <fullName evidence="9">Heme-based aerotactic transducer HemAT</fullName>
    </submittedName>
</protein>
<dbReference type="InterPro" id="IPR004089">
    <property type="entry name" value="MCPsignal_dom"/>
</dbReference>
<dbReference type="GO" id="GO:0006935">
    <property type="term" value="P:chemotaxis"/>
    <property type="evidence" value="ECO:0007669"/>
    <property type="project" value="InterPro"/>
</dbReference>
<dbReference type="GO" id="GO:0004888">
    <property type="term" value="F:transmembrane signaling receptor activity"/>
    <property type="evidence" value="ECO:0007669"/>
    <property type="project" value="InterPro"/>
</dbReference>
<dbReference type="OrthoDB" id="4514964at2"/>
<dbReference type="GO" id="GO:0005886">
    <property type="term" value="C:plasma membrane"/>
    <property type="evidence" value="ECO:0007669"/>
    <property type="project" value="UniProtKB-SubCell"/>
</dbReference>
<dbReference type="RefSeq" id="WP_068002615.1">
    <property type="nucleotide sequence ID" value="NZ_FOFM01000006.1"/>
</dbReference>
<gene>
    <name evidence="9" type="primary">hemAT_1</name>
    <name evidence="9" type="ORF">PsAD2_00856</name>
</gene>
<dbReference type="PROSITE" id="PS50111">
    <property type="entry name" value="CHEMOTAXIS_TRANSDUC_2"/>
    <property type="match status" value="1"/>
</dbReference>
<comment type="similarity">
    <text evidence="4">Belongs to the methyl-accepting chemotaxis (MCP) protein family.</text>
</comment>
<evidence type="ECO:0000256" key="3">
    <source>
        <dbReference type="ARBA" id="ARBA00023224"/>
    </source>
</evidence>
<dbReference type="PATRIC" id="fig|989403.3.peg.909"/>
<feature type="compositionally biased region" description="Low complexity" evidence="6">
    <location>
        <begin position="205"/>
        <end position="225"/>
    </location>
</feature>
<evidence type="ECO:0000259" key="8">
    <source>
        <dbReference type="PROSITE" id="PS50192"/>
    </source>
</evidence>
<evidence type="ECO:0000256" key="1">
    <source>
        <dbReference type="ARBA" id="ARBA00004429"/>
    </source>
</evidence>
<evidence type="ECO:0000313" key="9">
    <source>
        <dbReference type="EMBL" id="KZL21557.1"/>
    </source>
</evidence>
<dbReference type="InterPro" id="IPR012292">
    <property type="entry name" value="Globin/Proto"/>
</dbReference>
<dbReference type="EMBL" id="LMCB01000004">
    <property type="protein sequence ID" value="KZL21557.1"/>
    <property type="molecule type" value="Genomic_DNA"/>
</dbReference>
<reference evidence="9 10" key="1">
    <citation type="journal article" date="2016" name="Front. Microbiol.">
        <title>Comparative Genomic Analysis Reveals a Diverse Repertoire of Genes Involved in Prokaryote-Eukaryote Interactions within the Pseudovibrio Genus.</title>
        <authorList>
            <person name="Romano S."/>
            <person name="Fernandez-Guerra A."/>
            <person name="Reen F.J."/>
            <person name="Glockner F.O."/>
            <person name="Crowley S.P."/>
            <person name="O'Sullivan O."/>
            <person name="Cotter P.D."/>
            <person name="Adams C."/>
            <person name="Dobson A.D."/>
            <person name="O'Gara F."/>
        </authorList>
    </citation>
    <scope>NUCLEOTIDE SEQUENCE [LARGE SCALE GENOMIC DNA]</scope>
    <source>
        <strain evidence="9 10">Ad2</strain>
    </source>
</reference>
<dbReference type="Gene3D" id="1.10.287.950">
    <property type="entry name" value="Methyl-accepting chemotaxis protein"/>
    <property type="match status" value="1"/>
</dbReference>
<evidence type="ECO:0000256" key="5">
    <source>
        <dbReference type="PROSITE-ProRule" id="PRU00284"/>
    </source>
</evidence>
<dbReference type="CDD" id="cd01068">
    <property type="entry name" value="globin_sensor"/>
    <property type="match status" value="1"/>
</dbReference>
<comment type="subcellular location">
    <subcellularLocation>
        <location evidence="1">Cell inner membrane</location>
        <topology evidence="1">Multi-pass membrane protein</topology>
    </subcellularLocation>
</comment>
<dbReference type="InterPro" id="IPR009050">
    <property type="entry name" value="Globin-like_sf"/>
</dbReference>
<dbReference type="InterPro" id="IPR044398">
    <property type="entry name" value="Globin-sensor_dom"/>
</dbReference>
<name>A0A166AU80_9HYPH</name>
<organism evidence="9 10">
    <name type="scientific">Pseudovibrio axinellae</name>
    <dbReference type="NCBI Taxonomy" id="989403"/>
    <lineage>
        <taxon>Bacteria</taxon>
        <taxon>Pseudomonadati</taxon>
        <taxon>Pseudomonadota</taxon>
        <taxon>Alphaproteobacteria</taxon>
        <taxon>Hyphomicrobiales</taxon>
        <taxon>Stappiaceae</taxon>
        <taxon>Pseudovibrio</taxon>
    </lineage>
</organism>
<dbReference type="PANTHER" id="PTHR32089:SF112">
    <property type="entry name" value="LYSOZYME-LIKE PROTEIN-RELATED"/>
    <property type="match status" value="1"/>
</dbReference>
<evidence type="ECO:0000256" key="6">
    <source>
        <dbReference type="SAM" id="MobiDB-lite"/>
    </source>
</evidence>
<accession>A0A166AU80</accession>
<dbReference type="InterPro" id="IPR000727">
    <property type="entry name" value="T_SNARE_dom"/>
</dbReference>
<proteinExistence type="inferred from homology"/>
<dbReference type="STRING" id="989403.SAMN05421798_106127"/>
<evidence type="ECO:0000256" key="4">
    <source>
        <dbReference type="ARBA" id="ARBA00029447"/>
    </source>
</evidence>
<evidence type="ECO:0000256" key="2">
    <source>
        <dbReference type="ARBA" id="ARBA00022519"/>
    </source>
</evidence>
<keyword evidence="2" id="KW-0472">Membrane</keyword>
<keyword evidence="10" id="KW-1185">Reference proteome</keyword>
<feature type="region of interest" description="Disordered" evidence="6">
    <location>
        <begin position="200"/>
        <end position="230"/>
    </location>
</feature>